<keyword evidence="2" id="KW-1185">Reference proteome</keyword>
<name>A0ABU1S0J3_9FLAO</name>
<dbReference type="RefSeq" id="WP_310004947.1">
    <property type="nucleotide sequence ID" value="NZ_JAVDTX010000002.1"/>
</dbReference>
<evidence type="ECO:0000313" key="1">
    <source>
        <dbReference type="EMBL" id="MDR6844511.1"/>
    </source>
</evidence>
<sequence length="109" mass="12671">MKFLDLKFTEEEITSIEDLAGCNYSPEKIALYLQVDKQAFMRLWYEKESTVRVAYEKGKLVSDFNISNKQKELAESGNITATQIFIGLREATEIERIRDQILYGHEDVD</sequence>
<protein>
    <submittedName>
        <fullName evidence="1">Uncharacterized protein</fullName>
    </submittedName>
</protein>
<proteinExistence type="predicted"/>
<evidence type="ECO:0000313" key="2">
    <source>
        <dbReference type="Proteomes" id="UP001261871"/>
    </source>
</evidence>
<organism evidence="1 2">
    <name type="scientific">Flavobacterium granuli</name>
    <dbReference type="NCBI Taxonomy" id="280093"/>
    <lineage>
        <taxon>Bacteria</taxon>
        <taxon>Pseudomonadati</taxon>
        <taxon>Bacteroidota</taxon>
        <taxon>Flavobacteriia</taxon>
        <taxon>Flavobacteriales</taxon>
        <taxon>Flavobacteriaceae</taxon>
        <taxon>Flavobacterium</taxon>
    </lineage>
</organism>
<reference evidence="1 2" key="1">
    <citation type="submission" date="2023-07" db="EMBL/GenBank/DDBJ databases">
        <title>Sorghum-associated microbial communities from plants grown in Nebraska, USA.</title>
        <authorList>
            <person name="Schachtman D."/>
        </authorList>
    </citation>
    <scope>NUCLEOTIDE SEQUENCE [LARGE SCALE GENOMIC DNA]</scope>
    <source>
        <strain evidence="1 2">BE124</strain>
    </source>
</reference>
<gene>
    <name evidence="1" type="ORF">J2W95_001202</name>
</gene>
<dbReference type="Proteomes" id="UP001261871">
    <property type="component" value="Unassembled WGS sequence"/>
</dbReference>
<comment type="caution">
    <text evidence="1">The sequence shown here is derived from an EMBL/GenBank/DDBJ whole genome shotgun (WGS) entry which is preliminary data.</text>
</comment>
<dbReference type="EMBL" id="JAVDTX010000002">
    <property type="protein sequence ID" value="MDR6844511.1"/>
    <property type="molecule type" value="Genomic_DNA"/>
</dbReference>
<accession>A0ABU1S0J3</accession>